<dbReference type="CDD" id="cd01300">
    <property type="entry name" value="YtcJ_like"/>
    <property type="match status" value="1"/>
</dbReference>
<reference evidence="3" key="1">
    <citation type="submission" date="2016-10" db="EMBL/GenBank/DDBJ databases">
        <authorList>
            <person name="Varghese N."/>
            <person name="Submissions S."/>
        </authorList>
    </citation>
    <scope>NUCLEOTIDE SEQUENCE [LARGE SCALE GENOMIC DNA]</scope>
    <source>
        <strain evidence="3">CGMCC 4.3525</strain>
    </source>
</reference>
<dbReference type="InterPro" id="IPR011059">
    <property type="entry name" value="Metal-dep_hydrolase_composite"/>
</dbReference>
<organism evidence="2 3">
    <name type="scientific">Lentzea xinjiangensis</name>
    <dbReference type="NCBI Taxonomy" id="402600"/>
    <lineage>
        <taxon>Bacteria</taxon>
        <taxon>Bacillati</taxon>
        <taxon>Actinomycetota</taxon>
        <taxon>Actinomycetes</taxon>
        <taxon>Pseudonocardiales</taxon>
        <taxon>Pseudonocardiaceae</taxon>
        <taxon>Lentzea</taxon>
    </lineage>
</organism>
<dbReference type="SUPFAM" id="SSF51338">
    <property type="entry name" value="Composite domain of metallo-dependent hydrolases"/>
    <property type="match status" value="1"/>
</dbReference>
<sequence length="511" mass="54531">MKLDLKLTGCRAITMDPARPAAHTIGIWQGRIAGLDEQVADLPAAETTDLGNAVVLPGFIDAHTHLAWAGRQRRTVDVTGLTTVAEVLDRLAGAPGEGWIEASGYDRRILDRPLTAADLDPVTGDRPLYLADLSGHACVVNSAVLRQLPGITSDGWLTENEQLAARSLRLPHPIDEIITDLHESARQALAEGVTMCAEAGIGAGLIASSPLEAAAYQRARLPIRVQLMVSAHVLHPVDAEPGDGIPRAIDLGLHTGFGDDMLSLGAMKLWTDGGMIARTAALSEPYAGTANTGQLADTEEFMRAAIVDGHRAGWQLAIHAIGDRAIDFTLDAVAEAHRQRPRSDARHRIEHCGLVRPDQLDRIAALGLVPVVQPTFLFANGDDYSEIMGPHRAPWMYRGRSFLDHGITVAGSSDRPVADGAPLRAIEFMVRRRSSGGRAVGPDEAISVEEAIRAYTLGSAYACRKEHVLGSLTPGKLADLVVLGDDPRTSDAIAEIPVLATMVGGTLVPRR</sequence>
<dbReference type="Gene3D" id="2.30.40.10">
    <property type="entry name" value="Urease, subunit C, domain 1"/>
    <property type="match status" value="1"/>
</dbReference>
<dbReference type="Proteomes" id="UP000199352">
    <property type="component" value="Unassembled WGS sequence"/>
</dbReference>
<keyword evidence="3" id="KW-1185">Reference proteome</keyword>
<name>A0A1H9V8Q3_9PSEU</name>
<dbReference type="Pfam" id="PF07969">
    <property type="entry name" value="Amidohydro_3"/>
    <property type="match status" value="1"/>
</dbReference>
<dbReference type="SUPFAM" id="SSF51556">
    <property type="entry name" value="Metallo-dependent hydrolases"/>
    <property type="match status" value="1"/>
</dbReference>
<dbReference type="Gene3D" id="3.20.20.140">
    <property type="entry name" value="Metal-dependent hydrolases"/>
    <property type="match status" value="1"/>
</dbReference>
<accession>A0A1H9V8Q3</accession>
<dbReference type="AlphaFoldDB" id="A0A1H9V8Q3"/>
<gene>
    <name evidence="2" type="ORF">SAMN05216188_12531</name>
</gene>
<dbReference type="PANTHER" id="PTHR22642">
    <property type="entry name" value="IMIDAZOLONEPROPIONASE"/>
    <property type="match status" value="1"/>
</dbReference>
<protein>
    <recommendedName>
        <fullName evidence="1">Amidohydrolase 3 domain-containing protein</fullName>
    </recommendedName>
</protein>
<proteinExistence type="predicted"/>
<dbReference type="InterPro" id="IPR013108">
    <property type="entry name" value="Amidohydro_3"/>
</dbReference>
<feature type="domain" description="Amidohydrolase 3" evidence="1">
    <location>
        <begin position="46"/>
        <end position="508"/>
    </location>
</feature>
<dbReference type="Gene3D" id="3.10.310.70">
    <property type="match status" value="1"/>
</dbReference>
<evidence type="ECO:0000313" key="2">
    <source>
        <dbReference type="EMBL" id="SES18220.1"/>
    </source>
</evidence>
<dbReference type="InterPro" id="IPR032466">
    <property type="entry name" value="Metal_Hydrolase"/>
</dbReference>
<evidence type="ECO:0000259" key="1">
    <source>
        <dbReference type="Pfam" id="PF07969"/>
    </source>
</evidence>
<dbReference type="InterPro" id="IPR033932">
    <property type="entry name" value="YtcJ-like"/>
</dbReference>
<evidence type="ECO:0000313" key="3">
    <source>
        <dbReference type="Proteomes" id="UP000199352"/>
    </source>
</evidence>
<dbReference type="STRING" id="402600.SAMN05216188_12531"/>
<dbReference type="RefSeq" id="WP_218148325.1">
    <property type="nucleotide sequence ID" value="NZ_FOFR01000025.1"/>
</dbReference>
<dbReference type="GO" id="GO:0016810">
    <property type="term" value="F:hydrolase activity, acting on carbon-nitrogen (but not peptide) bonds"/>
    <property type="evidence" value="ECO:0007669"/>
    <property type="project" value="InterPro"/>
</dbReference>
<dbReference type="EMBL" id="FOFR01000025">
    <property type="protein sequence ID" value="SES18220.1"/>
    <property type="molecule type" value="Genomic_DNA"/>
</dbReference>
<dbReference type="PANTHER" id="PTHR22642:SF2">
    <property type="entry name" value="PROTEIN LONG AFTER FAR-RED 3"/>
    <property type="match status" value="1"/>
</dbReference>